<dbReference type="VEuPathDB" id="TriTrypDB:BSAL_40620"/>
<evidence type="ECO:0000256" key="3">
    <source>
        <dbReference type="SAM" id="MobiDB-lite"/>
    </source>
</evidence>
<dbReference type="CDD" id="cd00590">
    <property type="entry name" value="RRM_SF"/>
    <property type="match status" value="1"/>
</dbReference>
<feature type="compositionally biased region" description="Gly residues" evidence="3">
    <location>
        <begin position="238"/>
        <end position="247"/>
    </location>
</feature>
<dbReference type="PANTHER" id="PTHR19965">
    <property type="entry name" value="RNA AND EXPORT FACTOR BINDING PROTEIN"/>
    <property type="match status" value="1"/>
</dbReference>
<dbReference type="Pfam" id="PF00076">
    <property type="entry name" value="RRM_1"/>
    <property type="match status" value="1"/>
</dbReference>
<dbReference type="Proteomes" id="UP000051952">
    <property type="component" value="Unassembled WGS sequence"/>
</dbReference>
<keyword evidence="1 2" id="KW-0694">RNA-binding</keyword>
<feature type="domain" description="RRM" evidence="4">
    <location>
        <begin position="26"/>
        <end position="107"/>
    </location>
</feature>
<reference evidence="6" key="1">
    <citation type="submission" date="2015-09" db="EMBL/GenBank/DDBJ databases">
        <authorList>
            <consortium name="Pathogen Informatics"/>
        </authorList>
    </citation>
    <scope>NUCLEOTIDE SEQUENCE [LARGE SCALE GENOMIC DNA]</scope>
    <source>
        <strain evidence="6">Lake Konstanz</strain>
    </source>
</reference>
<accession>A0A0S4JS65</accession>
<name>A0A0S4JS65_BODSA</name>
<feature type="region of interest" description="Disordered" evidence="3">
    <location>
        <begin position="141"/>
        <end position="189"/>
    </location>
</feature>
<evidence type="ECO:0000259" key="4">
    <source>
        <dbReference type="PROSITE" id="PS50102"/>
    </source>
</evidence>
<dbReference type="OMA" id="SVLCTYR"/>
<dbReference type="GO" id="GO:0006406">
    <property type="term" value="P:mRNA export from nucleus"/>
    <property type="evidence" value="ECO:0007669"/>
    <property type="project" value="TreeGrafter"/>
</dbReference>
<dbReference type="InterPro" id="IPR051229">
    <property type="entry name" value="ALYREF_mRNA_export"/>
</dbReference>
<feature type="compositionally biased region" description="Gly residues" evidence="3">
    <location>
        <begin position="153"/>
        <end position="162"/>
    </location>
</feature>
<dbReference type="SUPFAM" id="SSF54928">
    <property type="entry name" value="RNA-binding domain, RBD"/>
    <property type="match status" value="1"/>
</dbReference>
<dbReference type="GO" id="GO:0005634">
    <property type="term" value="C:nucleus"/>
    <property type="evidence" value="ECO:0007669"/>
    <property type="project" value="TreeGrafter"/>
</dbReference>
<keyword evidence="6" id="KW-1185">Reference proteome</keyword>
<dbReference type="GO" id="GO:0003729">
    <property type="term" value="F:mRNA binding"/>
    <property type="evidence" value="ECO:0007669"/>
    <property type="project" value="TreeGrafter"/>
</dbReference>
<organism evidence="5 6">
    <name type="scientific">Bodo saltans</name>
    <name type="common">Flagellated protozoan</name>
    <dbReference type="NCBI Taxonomy" id="75058"/>
    <lineage>
        <taxon>Eukaryota</taxon>
        <taxon>Discoba</taxon>
        <taxon>Euglenozoa</taxon>
        <taxon>Kinetoplastea</taxon>
        <taxon>Metakinetoplastina</taxon>
        <taxon>Eubodonida</taxon>
        <taxon>Bodonidae</taxon>
        <taxon>Bodo</taxon>
    </lineage>
</organism>
<feature type="region of interest" description="Disordered" evidence="3">
    <location>
        <begin position="225"/>
        <end position="247"/>
    </location>
</feature>
<gene>
    <name evidence="5" type="ORF">BSAL_40620</name>
</gene>
<evidence type="ECO:0000256" key="1">
    <source>
        <dbReference type="ARBA" id="ARBA00022884"/>
    </source>
</evidence>
<dbReference type="SMART" id="SM00360">
    <property type="entry name" value="RRM"/>
    <property type="match status" value="1"/>
</dbReference>
<dbReference type="Gene3D" id="3.30.70.330">
    <property type="match status" value="1"/>
</dbReference>
<feature type="compositionally biased region" description="Basic and acidic residues" evidence="3">
    <location>
        <begin position="163"/>
        <end position="174"/>
    </location>
</feature>
<dbReference type="EMBL" id="CYKH01002117">
    <property type="protein sequence ID" value="CUG93073.1"/>
    <property type="molecule type" value="Genomic_DNA"/>
</dbReference>
<evidence type="ECO:0000313" key="6">
    <source>
        <dbReference type="Proteomes" id="UP000051952"/>
    </source>
</evidence>
<dbReference type="PANTHER" id="PTHR19965:SF35">
    <property type="entry name" value="RNA ANNEALING PROTEIN YRA1"/>
    <property type="match status" value="1"/>
</dbReference>
<dbReference type="PROSITE" id="PS50102">
    <property type="entry name" value="RRM"/>
    <property type="match status" value="1"/>
</dbReference>
<dbReference type="AlphaFoldDB" id="A0A0S4JS65"/>
<dbReference type="OrthoDB" id="439808at2759"/>
<proteinExistence type="predicted"/>
<dbReference type="InterPro" id="IPR012677">
    <property type="entry name" value="Nucleotide-bd_a/b_plait_sf"/>
</dbReference>
<protein>
    <submittedName>
        <fullName evidence="5">RNA-binding protein, putative</fullName>
    </submittedName>
</protein>
<dbReference type="InterPro" id="IPR035979">
    <property type="entry name" value="RBD_domain_sf"/>
</dbReference>
<sequence>MTFDPHSKRGSAPAEVPVGVIVDKSTRVYIKNIPVSRLEKESFDTLKAEFAEFGPLELYVLHKDTWGRFTGTAMATYRNPADAKLAIKKMNGADIDGEALKVNYAKEHGVILANQMHRYDKREEVEEARWTHDKYEMARLGGDEDRPYVPRGRGFGGRGGFRGGDRGSGGDHFRGGRGRGGRGGRGMSSVDRVGASFDQYIAQRDNVVTTTLEWSGGVESAETVAAPQLPLAPPAEVGAGGGIETAE</sequence>
<evidence type="ECO:0000256" key="2">
    <source>
        <dbReference type="PROSITE-ProRule" id="PRU00176"/>
    </source>
</evidence>
<dbReference type="InterPro" id="IPR000504">
    <property type="entry name" value="RRM_dom"/>
</dbReference>
<evidence type="ECO:0000313" key="5">
    <source>
        <dbReference type="EMBL" id="CUG93073.1"/>
    </source>
</evidence>